<organism evidence="3 4">
    <name type="scientific">Phialocephala subalpina</name>
    <dbReference type="NCBI Taxonomy" id="576137"/>
    <lineage>
        <taxon>Eukaryota</taxon>
        <taxon>Fungi</taxon>
        <taxon>Dikarya</taxon>
        <taxon>Ascomycota</taxon>
        <taxon>Pezizomycotina</taxon>
        <taxon>Leotiomycetes</taxon>
        <taxon>Helotiales</taxon>
        <taxon>Mollisiaceae</taxon>
        <taxon>Phialocephala</taxon>
        <taxon>Phialocephala fortinii species complex</taxon>
    </lineage>
</organism>
<feature type="region of interest" description="Disordered" evidence="1">
    <location>
        <begin position="68"/>
        <end position="113"/>
    </location>
</feature>
<name>A0A1L7XVP7_9HELO</name>
<feature type="chain" id="PRO_5013109400" description="Myb-like domain-containing protein" evidence="2">
    <location>
        <begin position="24"/>
        <end position="164"/>
    </location>
</feature>
<evidence type="ECO:0000313" key="4">
    <source>
        <dbReference type="Proteomes" id="UP000184330"/>
    </source>
</evidence>
<reference evidence="3 4" key="1">
    <citation type="submission" date="2016-03" db="EMBL/GenBank/DDBJ databases">
        <authorList>
            <person name="Ploux O."/>
        </authorList>
    </citation>
    <scope>NUCLEOTIDE SEQUENCE [LARGE SCALE GENOMIC DNA]</scope>
    <source>
        <strain evidence="3 4">UAMH 11012</strain>
    </source>
</reference>
<feature type="compositionally biased region" description="Acidic residues" evidence="1">
    <location>
        <begin position="75"/>
        <end position="99"/>
    </location>
</feature>
<evidence type="ECO:0008006" key="5">
    <source>
        <dbReference type="Google" id="ProtNLM"/>
    </source>
</evidence>
<gene>
    <name evidence="3" type="ORF">PAC_18980</name>
</gene>
<keyword evidence="2" id="KW-0732">Signal</keyword>
<sequence length="164" mass="17233">MSIFGGVNSILAVSNIWMFAVYALSTNASTAIQGNVTITPSTTIAFSSALSIASSVSVQLVIAAEAGQGGNASSSDDESCLSDSDPDLSSDDDGCSSEDEQSRSSMSKHSRWSDLDEQCLLAHKKEGKSWELIFSKFQGRTRPAYVRAGTWSGLEATRLPPAGG</sequence>
<feature type="signal peptide" evidence="2">
    <location>
        <begin position="1"/>
        <end position="23"/>
    </location>
</feature>
<protein>
    <recommendedName>
        <fullName evidence="5">Myb-like domain-containing protein</fullName>
    </recommendedName>
</protein>
<evidence type="ECO:0000313" key="3">
    <source>
        <dbReference type="EMBL" id="CZR69079.1"/>
    </source>
</evidence>
<accession>A0A1L7XVP7</accession>
<evidence type="ECO:0000256" key="2">
    <source>
        <dbReference type="SAM" id="SignalP"/>
    </source>
</evidence>
<dbReference type="Proteomes" id="UP000184330">
    <property type="component" value="Unassembled WGS sequence"/>
</dbReference>
<dbReference type="EMBL" id="FJOG01000064">
    <property type="protein sequence ID" value="CZR69079.1"/>
    <property type="molecule type" value="Genomic_DNA"/>
</dbReference>
<evidence type="ECO:0000256" key="1">
    <source>
        <dbReference type="SAM" id="MobiDB-lite"/>
    </source>
</evidence>
<proteinExistence type="predicted"/>
<keyword evidence="4" id="KW-1185">Reference proteome</keyword>
<dbReference type="AlphaFoldDB" id="A0A1L7XVP7"/>
<dbReference type="OrthoDB" id="3562657at2759"/>